<protein>
    <submittedName>
        <fullName evidence="3">Uncharacterized protein</fullName>
    </submittedName>
</protein>
<dbReference type="Proteomes" id="UP000626109">
    <property type="component" value="Unassembled WGS sequence"/>
</dbReference>
<comment type="caution">
    <text evidence="3">The sequence shown here is derived from an EMBL/GenBank/DDBJ whole genome shotgun (WGS) entry which is preliminary data.</text>
</comment>
<evidence type="ECO:0000313" key="3">
    <source>
        <dbReference type="EMBL" id="CAE8721316.1"/>
    </source>
</evidence>
<evidence type="ECO:0000313" key="4">
    <source>
        <dbReference type="Proteomes" id="UP000626109"/>
    </source>
</evidence>
<keyword evidence="1" id="KW-0175">Coiled coil</keyword>
<accession>A0A813L8E1</accession>
<feature type="non-terminal residue" evidence="3">
    <location>
        <position position="1"/>
    </location>
</feature>
<feature type="region of interest" description="Disordered" evidence="2">
    <location>
        <begin position="101"/>
        <end position="158"/>
    </location>
</feature>
<organism evidence="3 4">
    <name type="scientific">Polarella glacialis</name>
    <name type="common">Dinoflagellate</name>
    <dbReference type="NCBI Taxonomy" id="89957"/>
    <lineage>
        <taxon>Eukaryota</taxon>
        <taxon>Sar</taxon>
        <taxon>Alveolata</taxon>
        <taxon>Dinophyceae</taxon>
        <taxon>Suessiales</taxon>
        <taxon>Suessiaceae</taxon>
        <taxon>Polarella</taxon>
    </lineage>
</organism>
<evidence type="ECO:0000256" key="2">
    <source>
        <dbReference type="SAM" id="MobiDB-lite"/>
    </source>
</evidence>
<gene>
    <name evidence="3" type="ORF">PGLA2088_LOCUS41864</name>
</gene>
<dbReference type="EMBL" id="CAJNNW010034026">
    <property type="protein sequence ID" value="CAE8721316.1"/>
    <property type="molecule type" value="Genomic_DNA"/>
</dbReference>
<reference evidence="3" key="1">
    <citation type="submission" date="2021-02" db="EMBL/GenBank/DDBJ databases">
        <authorList>
            <person name="Dougan E. K."/>
            <person name="Rhodes N."/>
            <person name="Thang M."/>
            <person name="Chan C."/>
        </authorList>
    </citation>
    <scope>NUCLEOTIDE SEQUENCE</scope>
</reference>
<evidence type="ECO:0000256" key="1">
    <source>
        <dbReference type="SAM" id="Coils"/>
    </source>
</evidence>
<dbReference type="AlphaFoldDB" id="A0A813L8E1"/>
<feature type="non-terminal residue" evidence="3">
    <location>
        <position position="158"/>
    </location>
</feature>
<proteinExistence type="predicted"/>
<sequence length="158" mass="16894">AEWSQATSQASSLEVREERRLFAARRELEELGAEAAQQGATFRQDRDRLRQRLRNLRMQLRQAERQSVEAVREEAFSKGFCEVIKGPADGKVIAGSTVACSSTAPAPHSSGAGGRTRRLSGSQSPGRPGQIRPVSVAGSSAAFSTAASSLQQPQGSLL</sequence>
<name>A0A813L8E1_POLGL</name>
<feature type="compositionally biased region" description="Low complexity" evidence="2">
    <location>
        <begin position="135"/>
        <end position="149"/>
    </location>
</feature>
<feature type="coiled-coil region" evidence="1">
    <location>
        <begin position="46"/>
        <end position="73"/>
    </location>
</feature>